<comment type="function">
    <text evidence="7">Catalyzes the specific phosphorylation of the 3-hydroxyl group of shikimic acid using ATP as a cosubstrate.</text>
</comment>
<dbReference type="InterPro" id="IPR000623">
    <property type="entry name" value="Shikimate_kinase/TSH1"/>
</dbReference>
<evidence type="ECO:0000256" key="5">
    <source>
        <dbReference type="ARBA" id="ARBA00022840"/>
    </source>
</evidence>
<keyword evidence="1 7" id="KW-0028">Amino-acid biosynthesis</keyword>
<keyword evidence="7" id="KW-0479">Metal-binding</keyword>
<comment type="pathway">
    <text evidence="7">Metabolic intermediate biosynthesis; chorismate biosynthesis; chorismate from D-erythrose 4-phosphate and phosphoenolpyruvate: step 5/7.</text>
</comment>
<dbReference type="EC" id="2.7.1.71" evidence="7"/>
<evidence type="ECO:0000256" key="4">
    <source>
        <dbReference type="ARBA" id="ARBA00022777"/>
    </source>
</evidence>
<dbReference type="Pfam" id="PF01202">
    <property type="entry name" value="SKI"/>
    <property type="match status" value="1"/>
</dbReference>
<dbReference type="RefSeq" id="WP_121901861.1">
    <property type="nucleotide sequence ID" value="NZ_REFW01000003.1"/>
</dbReference>
<accession>A0A3M0G198</accession>
<feature type="binding site" evidence="7">
    <location>
        <begin position="10"/>
        <end position="15"/>
    </location>
    <ligand>
        <name>ATP</name>
        <dbReference type="ChEBI" id="CHEBI:30616"/>
    </ligand>
</feature>
<dbReference type="UniPathway" id="UPA00053">
    <property type="reaction ID" value="UER00088"/>
</dbReference>
<comment type="catalytic activity">
    <reaction evidence="7">
        <text>shikimate + ATP = 3-phosphoshikimate + ADP + H(+)</text>
        <dbReference type="Rhea" id="RHEA:13121"/>
        <dbReference type="ChEBI" id="CHEBI:15378"/>
        <dbReference type="ChEBI" id="CHEBI:30616"/>
        <dbReference type="ChEBI" id="CHEBI:36208"/>
        <dbReference type="ChEBI" id="CHEBI:145989"/>
        <dbReference type="ChEBI" id="CHEBI:456216"/>
        <dbReference type="EC" id="2.7.1.71"/>
    </reaction>
</comment>
<dbReference type="GO" id="GO:0005829">
    <property type="term" value="C:cytosol"/>
    <property type="evidence" value="ECO:0007669"/>
    <property type="project" value="TreeGrafter"/>
</dbReference>
<dbReference type="PANTHER" id="PTHR21087">
    <property type="entry name" value="SHIKIMATE KINASE"/>
    <property type="match status" value="1"/>
</dbReference>
<dbReference type="GO" id="GO:0004765">
    <property type="term" value="F:shikimate kinase activity"/>
    <property type="evidence" value="ECO:0007669"/>
    <property type="project" value="UniProtKB-UniRule"/>
</dbReference>
<comment type="subunit">
    <text evidence="7">Monomer.</text>
</comment>
<proteinExistence type="inferred from homology"/>
<dbReference type="CDD" id="cd00464">
    <property type="entry name" value="SK"/>
    <property type="match status" value="1"/>
</dbReference>
<keyword evidence="6 7" id="KW-0057">Aromatic amino acid biosynthesis</keyword>
<keyword evidence="3 7" id="KW-0547">Nucleotide-binding</keyword>
<keyword evidence="2 7" id="KW-0808">Transferase</keyword>
<dbReference type="Gene3D" id="3.40.50.300">
    <property type="entry name" value="P-loop containing nucleotide triphosphate hydrolases"/>
    <property type="match status" value="1"/>
</dbReference>
<evidence type="ECO:0000256" key="1">
    <source>
        <dbReference type="ARBA" id="ARBA00022605"/>
    </source>
</evidence>
<comment type="cofactor">
    <cofactor evidence="7">
        <name>Mg(2+)</name>
        <dbReference type="ChEBI" id="CHEBI:18420"/>
    </cofactor>
    <text evidence="7">Binds 1 Mg(2+) ion per subunit.</text>
</comment>
<name>A0A3M0G198_9ACTN</name>
<protein>
    <recommendedName>
        <fullName evidence="7">Shikimate kinase</fullName>
        <shortName evidence="7">SK</shortName>
        <ecNumber evidence="7">2.7.1.71</ecNumber>
    </recommendedName>
</protein>
<feature type="binding site" evidence="7">
    <location>
        <position position="77"/>
    </location>
    <ligand>
        <name>substrate</name>
    </ligand>
</feature>
<reference evidence="8 9" key="1">
    <citation type="submission" date="2018-10" db="EMBL/GenBank/DDBJ databases">
        <title>Tessaracoccus antarcticuss sp. nov., isolated from sediment.</title>
        <authorList>
            <person name="Zhou L.Y."/>
            <person name="Du Z.J."/>
        </authorList>
    </citation>
    <scope>NUCLEOTIDE SEQUENCE [LARGE SCALE GENOMIC DNA]</scope>
    <source>
        <strain evidence="8 9">JDX10</strain>
    </source>
</reference>
<dbReference type="Proteomes" id="UP000275256">
    <property type="component" value="Unassembled WGS sequence"/>
</dbReference>
<dbReference type="EMBL" id="REFW01000003">
    <property type="protein sequence ID" value="RMB58740.1"/>
    <property type="molecule type" value="Genomic_DNA"/>
</dbReference>
<evidence type="ECO:0000256" key="2">
    <source>
        <dbReference type="ARBA" id="ARBA00022679"/>
    </source>
</evidence>
<evidence type="ECO:0000256" key="3">
    <source>
        <dbReference type="ARBA" id="ARBA00022741"/>
    </source>
</evidence>
<feature type="binding site" evidence="7">
    <location>
        <position position="32"/>
    </location>
    <ligand>
        <name>substrate</name>
    </ligand>
</feature>
<feature type="binding site" evidence="7">
    <location>
        <position position="114"/>
    </location>
    <ligand>
        <name>ATP</name>
        <dbReference type="ChEBI" id="CHEBI:30616"/>
    </ligand>
</feature>
<feature type="binding site" evidence="7">
    <location>
        <position position="132"/>
    </location>
    <ligand>
        <name>substrate</name>
    </ligand>
</feature>
<sequence>MSIVLIGAPGAGKSSVGRLLAAKLDTVFVDVDARIEEVVGKPIGEIFADDGEAHFRELEESATLELIEGDGVVSLGGGAVLNPRIRTALVGHDVVWLEVSISQATRRVGMNTVRPLLMGNVRGRLIELLRERTPLYEEVATTRVMTDNRRPSEVAAELAATRRAAS</sequence>
<dbReference type="GO" id="GO:0009423">
    <property type="term" value="P:chorismate biosynthetic process"/>
    <property type="evidence" value="ECO:0007669"/>
    <property type="project" value="UniProtKB-UniRule"/>
</dbReference>
<evidence type="ECO:0000313" key="9">
    <source>
        <dbReference type="Proteomes" id="UP000275256"/>
    </source>
</evidence>
<feature type="binding site" evidence="7">
    <location>
        <position position="14"/>
    </location>
    <ligand>
        <name>Mg(2+)</name>
        <dbReference type="ChEBI" id="CHEBI:18420"/>
    </ligand>
</feature>
<keyword evidence="9" id="KW-1185">Reference proteome</keyword>
<comment type="similarity">
    <text evidence="7">Belongs to the shikimate kinase family.</text>
</comment>
<gene>
    <name evidence="7" type="primary">aroK</name>
    <name evidence="8" type="ORF">EAX62_11440</name>
</gene>
<keyword evidence="4 7" id="KW-0418">Kinase</keyword>
<dbReference type="OrthoDB" id="9800332at2"/>
<comment type="caution">
    <text evidence="8">The sequence shown here is derived from an EMBL/GenBank/DDBJ whole genome shotgun (WGS) entry which is preliminary data.</text>
</comment>
<keyword evidence="7" id="KW-0963">Cytoplasm</keyword>
<dbReference type="AlphaFoldDB" id="A0A3M0G198"/>
<feature type="binding site" evidence="7">
    <location>
        <position position="56"/>
    </location>
    <ligand>
        <name>substrate</name>
    </ligand>
</feature>
<dbReference type="GO" id="GO:0000287">
    <property type="term" value="F:magnesium ion binding"/>
    <property type="evidence" value="ECO:0007669"/>
    <property type="project" value="UniProtKB-UniRule"/>
</dbReference>
<keyword evidence="5 7" id="KW-0067">ATP-binding</keyword>
<dbReference type="InterPro" id="IPR027417">
    <property type="entry name" value="P-loop_NTPase"/>
</dbReference>
<dbReference type="GO" id="GO:0009073">
    <property type="term" value="P:aromatic amino acid family biosynthetic process"/>
    <property type="evidence" value="ECO:0007669"/>
    <property type="project" value="UniProtKB-KW"/>
</dbReference>
<dbReference type="PRINTS" id="PR01100">
    <property type="entry name" value="SHIKIMTKNASE"/>
</dbReference>
<keyword evidence="7" id="KW-0460">Magnesium</keyword>
<dbReference type="InterPro" id="IPR031322">
    <property type="entry name" value="Shikimate/glucono_kinase"/>
</dbReference>
<dbReference type="SUPFAM" id="SSF52540">
    <property type="entry name" value="P-loop containing nucleoside triphosphate hydrolases"/>
    <property type="match status" value="1"/>
</dbReference>
<evidence type="ECO:0000256" key="7">
    <source>
        <dbReference type="HAMAP-Rule" id="MF_00109"/>
    </source>
</evidence>
<dbReference type="HAMAP" id="MF_00109">
    <property type="entry name" value="Shikimate_kinase"/>
    <property type="match status" value="1"/>
</dbReference>
<dbReference type="PANTHER" id="PTHR21087:SF16">
    <property type="entry name" value="SHIKIMATE KINASE 1, CHLOROPLASTIC"/>
    <property type="match status" value="1"/>
</dbReference>
<comment type="subcellular location">
    <subcellularLocation>
        <location evidence="7">Cytoplasm</location>
    </subcellularLocation>
</comment>
<evidence type="ECO:0000256" key="6">
    <source>
        <dbReference type="ARBA" id="ARBA00023141"/>
    </source>
</evidence>
<dbReference type="GO" id="GO:0008652">
    <property type="term" value="P:amino acid biosynthetic process"/>
    <property type="evidence" value="ECO:0007669"/>
    <property type="project" value="UniProtKB-KW"/>
</dbReference>
<evidence type="ECO:0000313" key="8">
    <source>
        <dbReference type="EMBL" id="RMB58740.1"/>
    </source>
</evidence>
<dbReference type="GO" id="GO:0005524">
    <property type="term" value="F:ATP binding"/>
    <property type="evidence" value="ECO:0007669"/>
    <property type="project" value="UniProtKB-UniRule"/>
</dbReference>
<feature type="binding site" evidence="7">
    <location>
        <position position="149"/>
    </location>
    <ligand>
        <name>ATP</name>
        <dbReference type="ChEBI" id="CHEBI:30616"/>
    </ligand>
</feature>
<organism evidence="8 9">
    <name type="scientific">Tessaracoccus antarcticus</name>
    <dbReference type="NCBI Taxonomy" id="2479848"/>
    <lineage>
        <taxon>Bacteria</taxon>
        <taxon>Bacillati</taxon>
        <taxon>Actinomycetota</taxon>
        <taxon>Actinomycetes</taxon>
        <taxon>Propionibacteriales</taxon>
        <taxon>Propionibacteriaceae</taxon>
        <taxon>Tessaracoccus</taxon>
    </lineage>
</organism>